<dbReference type="HOGENOM" id="CLU_3367902_0_0_9"/>
<evidence type="ECO:0000313" key="2">
    <source>
        <dbReference type="Proteomes" id="UP000000467"/>
    </source>
</evidence>
<dbReference type="EMBL" id="CP003732">
    <property type="protein sequence ID" value="AFV12412.1"/>
    <property type="molecule type" value="Genomic_DNA"/>
</dbReference>
<keyword evidence="2" id="KW-1185">Reference proteome</keyword>
<dbReference type="STRING" id="1089553.Tph_c22220"/>
<evidence type="ECO:0000313" key="1">
    <source>
        <dbReference type="EMBL" id="AFV12412.1"/>
    </source>
</evidence>
<sequence length="35" mass="4116">MIKNECASVLVREVFLLRAKKHLPGGRRQQRPDIR</sequence>
<proteinExistence type="predicted"/>
<name>K4LK20_THEPS</name>
<accession>K4LK20</accession>
<organism evidence="1 2">
    <name type="scientific">Thermacetogenium phaeum (strain ATCC BAA-254 / DSM 26808 / PB)</name>
    <dbReference type="NCBI Taxonomy" id="1089553"/>
    <lineage>
        <taxon>Bacteria</taxon>
        <taxon>Bacillati</taxon>
        <taxon>Bacillota</taxon>
        <taxon>Clostridia</taxon>
        <taxon>Thermoanaerobacterales</taxon>
        <taxon>Thermoanaerobacteraceae</taxon>
        <taxon>Thermacetogenium</taxon>
    </lineage>
</organism>
<dbReference type="AlphaFoldDB" id="K4LK20"/>
<protein>
    <submittedName>
        <fullName evidence="1">Uncharacterized protein</fullName>
    </submittedName>
</protein>
<dbReference type="Proteomes" id="UP000000467">
    <property type="component" value="Chromosome"/>
</dbReference>
<dbReference type="KEGG" id="tpz:Tph_c22220"/>
<reference evidence="1 2" key="1">
    <citation type="journal article" date="2012" name="BMC Genomics">
        <title>Genome-guided analysis of physiological and morphological traits of the fermentative acetate oxidizer Thermacetogenium phaeum.</title>
        <authorList>
            <person name="Oehler D."/>
            <person name="Poehlein A."/>
            <person name="Leimbach A."/>
            <person name="Muller N."/>
            <person name="Daniel R."/>
            <person name="Gottschalk G."/>
            <person name="Schink B."/>
        </authorList>
    </citation>
    <scope>NUCLEOTIDE SEQUENCE [LARGE SCALE GENOMIC DNA]</scope>
    <source>
        <strain evidence="2">ATCC BAA-254 / DSM 26808 / PB</strain>
    </source>
</reference>
<gene>
    <name evidence="1" type="ordered locus">Tph_c22220</name>
</gene>